<dbReference type="HOGENOM" id="CLU_933805_0_0_1"/>
<dbReference type="Proteomes" id="UP000027195">
    <property type="component" value="Unassembled WGS sequence"/>
</dbReference>
<gene>
    <name evidence="2" type="ORF">BOTBODRAFT_638487</name>
</gene>
<feature type="compositionally biased region" description="Polar residues" evidence="1">
    <location>
        <begin position="1"/>
        <end position="25"/>
    </location>
</feature>
<organism evidence="2 3">
    <name type="scientific">Botryobasidium botryosum (strain FD-172 SS1)</name>
    <dbReference type="NCBI Taxonomy" id="930990"/>
    <lineage>
        <taxon>Eukaryota</taxon>
        <taxon>Fungi</taxon>
        <taxon>Dikarya</taxon>
        <taxon>Basidiomycota</taxon>
        <taxon>Agaricomycotina</taxon>
        <taxon>Agaricomycetes</taxon>
        <taxon>Cantharellales</taxon>
        <taxon>Botryobasidiaceae</taxon>
        <taxon>Botryobasidium</taxon>
    </lineage>
</organism>
<sequence>MATCSRSIQSLSTPFSPLETPSTPQRKIVSQRRTSGFRRKVGEKMEARRKEKALYNISTRSLSSSATFPVQRPSRASLSPSPQKSARVVLVDRTNLPALAPPVKTTTEKPAAPQSLPARSTVYVAAENNAAGICILIQSPTLVNVKDLWVEELPGDIALLAVSETPVHWAQLRAKGAQTAHACAKAHLAALRKEPDVEAQKRRVIARVEAKRTARPSASTAAFVVWLICPPRDPLLPLRPRRILVPDQLWAHKRTFSMTSGYLFVTPVAAYIIECRTTLHFGAVAVSVMGTLVLFEAL</sequence>
<feature type="region of interest" description="Disordered" evidence="1">
    <location>
        <begin position="66"/>
        <end position="85"/>
    </location>
</feature>
<feature type="compositionally biased region" description="Basic and acidic residues" evidence="1">
    <location>
        <begin position="40"/>
        <end position="49"/>
    </location>
</feature>
<protein>
    <submittedName>
        <fullName evidence="2">Uncharacterized protein</fullName>
    </submittedName>
</protein>
<evidence type="ECO:0000313" key="3">
    <source>
        <dbReference type="Proteomes" id="UP000027195"/>
    </source>
</evidence>
<dbReference type="InParanoid" id="A0A067M848"/>
<evidence type="ECO:0000256" key="1">
    <source>
        <dbReference type="SAM" id="MobiDB-lite"/>
    </source>
</evidence>
<feature type="region of interest" description="Disordered" evidence="1">
    <location>
        <begin position="1"/>
        <end position="49"/>
    </location>
</feature>
<name>A0A067M848_BOTB1</name>
<evidence type="ECO:0000313" key="2">
    <source>
        <dbReference type="EMBL" id="KDQ10850.1"/>
    </source>
</evidence>
<dbReference type="EMBL" id="KL198063">
    <property type="protein sequence ID" value="KDQ10850.1"/>
    <property type="molecule type" value="Genomic_DNA"/>
</dbReference>
<dbReference type="AlphaFoldDB" id="A0A067M848"/>
<reference evidence="3" key="1">
    <citation type="journal article" date="2014" name="Proc. Natl. Acad. Sci. U.S.A.">
        <title>Extensive sampling of basidiomycete genomes demonstrates inadequacy of the white-rot/brown-rot paradigm for wood decay fungi.</title>
        <authorList>
            <person name="Riley R."/>
            <person name="Salamov A.A."/>
            <person name="Brown D.W."/>
            <person name="Nagy L.G."/>
            <person name="Floudas D."/>
            <person name="Held B.W."/>
            <person name="Levasseur A."/>
            <person name="Lombard V."/>
            <person name="Morin E."/>
            <person name="Otillar R."/>
            <person name="Lindquist E.A."/>
            <person name="Sun H."/>
            <person name="LaButti K.M."/>
            <person name="Schmutz J."/>
            <person name="Jabbour D."/>
            <person name="Luo H."/>
            <person name="Baker S.E."/>
            <person name="Pisabarro A.G."/>
            <person name="Walton J.D."/>
            <person name="Blanchette R.A."/>
            <person name="Henrissat B."/>
            <person name="Martin F."/>
            <person name="Cullen D."/>
            <person name="Hibbett D.S."/>
            <person name="Grigoriev I.V."/>
        </authorList>
    </citation>
    <scope>NUCLEOTIDE SEQUENCE [LARGE SCALE GENOMIC DNA]</scope>
    <source>
        <strain evidence="3">FD-172 SS1</strain>
    </source>
</reference>
<accession>A0A067M848</accession>
<keyword evidence="3" id="KW-1185">Reference proteome</keyword>
<feature type="compositionally biased region" description="Polar residues" evidence="1">
    <location>
        <begin position="66"/>
        <end position="84"/>
    </location>
</feature>
<proteinExistence type="predicted"/>